<dbReference type="Pfam" id="PF17761">
    <property type="entry name" value="DUF1016_N"/>
    <property type="match status" value="1"/>
</dbReference>
<feature type="domain" description="YhcG N-terminal" evidence="2">
    <location>
        <begin position="17"/>
        <end position="97"/>
    </location>
</feature>
<dbReference type="PANTHER" id="PTHR30547:SF0">
    <property type="entry name" value="BLR8175 PROTEIN"/>
    <property type="match status" value="1"/>
</dbReference>
<feature type="domain" description="YhcG PDDEXK nuclease" evidence="1">
    <location>
        <begin position="108"/>
        <end position="164"/>
    </location>
</feature>
<dbReference type="InterPro" id="IPR041527">
    <property type="entry name" value="YhcG_N"/>
</dbReference>
<dbReference type="InterPro" id="IPR009362">
    <property type="entry name" value="YhcG_C"/>
</dbReference>
<protein>
    <recommendedName>
        <fullName evidence="5">DUF1016 family protein</fullName>
    </recommendedName>
</protein>
<dbReference type="InterPro" id="IPR053148">
    <property type="entry name" value="PD-DEXK-like_domain"/>
</dbReference>
<dbReference type="PANTHER" id="PTHR30547">
    <property type="entry name" value="UNCHARACTERIZED PROTEIN YHCG-RELATED"/>
    <property type="match status" value="1"/>
</dbReference>
<evidence type="ECO:0000259" key="2">
    <source>
        <dbReference type="Pfam" id="PF17761"/>
    </source>
</evidence>
<dbReference type="EMBL" id="LTDF01000163">
    <property type="protein sequence ID" value="KXT42832.1"/>
    <property type="molecule type" value="Genomic_DNA"/>
</dbReference>
<organism evidence="3">
    <name type="scientific">Bacteroides intestinalis</name>
    <dbReference type="NCBI Taxonomy" id="329854"/>
    <lineage>
        <taxon>Bacteria</taxon>
        <taxon>Pseudomonadati</taxon>
        <taxon>Bacteroidota</taxon>
        <taxon>Bacteroidia</taxon>
        <taxon>Bacteroidales</taxon>
        <taxon>Bacteroidaceae</taxon>
        <taxon>Bacteroides</taxon>
    </lineage>
</organism>
<proteinExistence type="predicted"/>
<name>A0A139KUE6_9BACE</name>
<evidence type="ECO:0000313" key="4">
    <source>
        <dbReference type="Proteomes" id="UP000070319"/>
    </source>
</evidence>
<evidence type="ECO:0008006" key="5">
    <source>
        <dbReference type="Google" id="ProtNLM"/>
    </source>
</evidence>
<dbReference type="PATRIC" id="fig|329854.7.peg.4551"/>
<gene>
    <name evidence="3" type="ORF">HMPREF2531_04475</name>
</gene>
<evidence type="ECO:0000313" key="3">
    <source>
        <dbReference type="EMBL" id="KXT42832.1"/>
    </source>
</evidence>
<dbReference type="AlphaFoldDB" id="A0A139KUE6"/>
<dbReference type="Pfam" id="PF06250">
    <property type="entry name" value="YhcG_C"/>
    <property type="match status" value="1"/>
</dbReference>
<accession>A0A139KUE6</accession>
<dbReference type="RefSeq" id="WP_082788145.1">
    <property type="nucleotide sequence ID" value="NZ_KQ968737.1"/>
</dbReference>
<comment type="caution">
    <text evidence="3">The sequence shown here is derived from an EMBL/GenBank/DDBJ whole genome shotgun (WGS) entry which is preliminary data.</text>
</comment>
<sequence length="175" mass="20184">MSKLIKTDNEYKEWIGELKQRIRQSQIKAAVKVNTELLKLYWSIGGDIVRLKAEAKWGDGIIEQLSQDLKTNFPDMSGFSSRNLWYMKKWYSFYSQPDTKLPQVGAENKSEKLPQDNPTIGLLICKSKNNIVARYTLDTANLPIGISEYELSQLYPKDFESTLPSIEEIENELKD</sequence>
<dbReference type="Proteomes" id="UP000070319">
    <property type="component" value="Unassembled WGS sequence"/>
</dbReference>
<reference evidence="3 4" key="1">
    <citation type="submission" date="2016-02" db="EMBL/GenBank/DDBJ databases">
        <authorList>
            <person name="Wen L."/>
            <person name="He K."/>
            <person name="Yang H."/>
        </authorList>
    </citation>
    <scope>NUCLEOTIDE SEQUENCE [LARGE SCALE GENOMIC DNA]</scope>
    <source>
        <strain evidence="3 4">KLE1704</strain>
    </source>
</reference>
<evidence type="ECO:0000259" key="1">
    <source>
        <dbReference type="Pfam" id="PF06250"/>
    </source>
</evidence>